<dbReference type="OrthoDB" id="9994448at2"/>
<protein>
    <submittedName>
        <fullName evidence="2">Uncharacterized protein</fullName>
    </submittedName>
</protein>
<name>A0A0V7ZH11_9CYAN</name>
<feature type="compositionally biased region" description="Polar residues" evidence="1">
    <location>
        <begin position="98"/>
        <end position="117"/>
    </location>
</feature>
<accession>A0A0V7ZH11</accession>
<evidence type="ECO:0000256" key="1">
    <source>
        <dbReference type="SAM" id="MobiDB-lite"/>
    </source>
</evidence>
<reference evidence="2 3" key="1">
    <citation type="journal article" date="2015" name="Genome Announc.">
        <title>Draft Genome of the Euendolithic (true boring) Cyanobacterium Mastigocoleus testarum strain BC008.</title>
        <authorList>
            <person name="Guida B.S."/>
            <person name="Garcia-Pichel F."/>
        </authorList>
    </citation>
    <scope>NUCLEOTIDE SEQUENCE [LARGE SCALE GENOMIC DNA]</scope>
    <source>
        <strain evidence="2 3">BC008</strain>
    </source>
</reference>
<proteinExistence type="predicted"/>
<feature type="region of interest" description="Disordered" evidence="1">
    <location>
        <begin position="92"/>
        <end position="152"/>
    </location>
</feature>
<keyword evidence="3" id="KW-1185">Reference proteome</keyword>
<evidence type="ECO:0000313" key="3">
    <source>
        <dbReference type="Proteomes" id="UP000053372"/>
    </source>
</evidence>
<evidence type="ECO:0000313" key="2">
    <source>
        <dbReference type="EMBL" id="KST63843.1"/>
    </source>
</evidence>
<sequence>MKAYEKLISDIQKDLKQLELEIDAIPDINSLNLLFNFLQYYFFNSTRIKELYSRLDKLRAKAQNGLDYYEMATMKQTIEKKSDQEVNNNREEYKVSSDQESNIAQDVGGSQITSNGRESCVNGEMSSNQINSSHQKSYFNQDTETEQESSTEESYFSQLIDLLADITFLEKRLRKKDTQSFSFG</sequence>
<feature type="compositionally biased region" description="Polar residues" evidence="1">
    <location>
        <begin position="124"/>
        <end position="142"/>
    </location>
</feature>
<organism evidence="2 3">
    <name type="scientific">Mastigocoleus testarum BC008</name>
    <dbReference type="NCBI Taxonomy" id="371196"/>
    <lineage>
        <taxon>Bacteria</taxon>
        <taxon>Bacillati</taxon>
        <taxon>Cyanobacteriota</taxon>
        <taxon>Cyanophyceae</taxon>
        <taxon>Nostocales</taxon>
        <taxon>Hapalosiphonaceae</taxon>
        <taxon>Mastigocoleus</taxon>
    </lineage>
</organism>
<comment type="caution">
    <text evidence="2">The sequence shown here is derived from an EMBL/GenBank/DDBJ whole genome shotgun (WGS) entry which is preliminary data.</text>
</comment>
<gene>
    <name evidence="2" type="ORF">BC008_15420</name>
</gene>
<dbReference type="AlphaFoldDB" id="A0A0V7ZH11"/>
<dbReference type="EMBL" id="LMTZ01000131">
    <property type="protein sequence ID" value="KST63843.1"/>
    <property type="molecule type" value="Genomic_DNA"/>
</dbReference>
<dbReference type="Proteomes" id="UP000053372">
    <property type="component" value="Unassembled WGS sequence"/>
</dbReference>